<evidence type="ECO:0000256" key="4">
    <source>
        <dbReference type="ARBA" id="ARBA00022801"/>
    </source>
</evidence>
<dbReference type="OrthoDB" id="9803914at2"/>
<dbReference type="GO" id="GO:0004519">
    <property type="term" value="F:endonuclease activity"/>
    <property type="evidence" value="ECO:0007669"/>
    <property type="project" value="InterPro"/>
</dbReference>
<keyword evidence="5 7" id="KW-0460">Magnesium</keyword>
<dbReference type="PROSITE" id="PS00726">
    <property type="entry name" value="AP_NUCLEASE_F1_1"/>
    <property type="match status" value="1"/>
</dbReference>
<dbReference type="PANTHER" id="PTHR43250:SF2">
    <property type="entry name" value="EXODEOXYRIBONUCLEASE III"/>
    <property type="match status" value="1"/>
</dbReference>
<feature type="site" description="Important for catalytic activity" evidence="8">
    <location>
        <position position="234"/>
    </location>
</feature>
<dbReference type="NCBIfam" id="TIGR00633">
    <property type="entry name" value="xth"/>
    <property type="match status" value="1"/>
</dbReference>
<evidence type="ECO:0000256" key="2">
    <source>
        <dbReference type="ARBA" id="ARBA00007092"/>
    </source>
</evidence>
<dbReference type="InterPro" id="IPR036691">
    <property type="entry name" value="Endo/exonu/phosph_ase_sf"/>
</dbReference>
<dbReference type="GO" id="GO:0008311">
    <property type="term" value="F:double-stranded DNA 3'-5' DNA exonuclease activity"/>
    <property type="evidence" value="ECO:0007669"/>
    <property type="project" value="InterPro"/>
</dbReference>
<evidence type="ECO:0000256" key="6">
    <source>
        <dbReference type="PIRSR" id="PIRSR604808-1"/>
    </source>
</evidence>
<dbReference type="InterPro" id="IPR037493">
    <property type="entry name" value="ExoIII-like"/>
</dbReference>
<organism evidence="10 11">
    <name type="scientific">Reyranella soli</name>
    <dbReference type="NCBI Taxonomy" id="1230389"/>
    <lineage>
        <taxon>Bacteria</taxon>
        <taxon>Pseudomonadati</taxon>
        <taxon>Pseudomonadota</taxon>
        <taxon>Alphaproteobacteria</taxon>
        <taxon>Hyphomicrobiales</taxon>
        <taxon>Reyranellaceae</taxon>
        <taxon>Reyranella</taxon>
    </lineage>
</organism>
<dbReference type="SUPFAM" id="SSF56219">
    <property type="entry name" value="DNase I-like"/>
    <property type="match status" value="1"/>
</dbReference>
<dbReference type="InterPro" id="IPR004808">
    <property type="entry name" value="AP_endonuc_1"/>
</dbReference>
<comment type="caution">
    <text evidence="10">The sequence shown here is derived from an EMBL/GenBank/DDBJ whole genome shotgun (WGS) entry which is preliminary data.</text>
</comment>
<protein>
    <submittedName>
        <fullName evidence="10">Exodeoxyribonuclease III</fullName>
    </submittedName>
</protein>
<feature type="binding site" evidence="7">
    <location>
        <position position="264"/>
    </location>
    <ligand>
        <name>Mg(2+)</name>
        <dbReference type="ChEBI" id="CHEBI:18420"/>
        <label>1</label>
    </ligand>
</feature>
<evidence type="ECO:0000313" key="11">
    <source>
        <dbReference type="Proteomes" id="UP000321058"/>
    </source>
</evidence>
<dbReference type="GO" id="GO:0003677">
    <property type="term" value="F:DNA binding"/>
    <property type="evidence" value="ECO:0007669"/>
    <property type="project" value="InterPro"/>
</dbReference>
<feature type="site" description="Transition state stabilizer" evidence="8">
    <location>
        <position position="162"/>
    </location>
</feature>
<evidence type="ECO:0000256" key="8">
    <source>
        <dbReference type="PIRSR" id="PIRSR604808-3"/>
    </source>
</evidence>
<accession>A0A512NTB0</accession>
<evidence type="ECO:0000256" key="1">
    <source>
        <dbReference type="ARBA" id="ARBA00001936"/>
    </source>
</evidence>
<dbReference type="InterPro" id="IPR020848">
    <property type="entry name" value="AP_endonuclease_F1_CS"/>
</dbReference>
<feature type="binding site" evidence="7">
    <location>
        <position position="160"/>
    </location>
    <ligand>
        <name>Mg(2+)</name>
        <dbReference type="ChEBI" id="CHEBI:18420"/>
        <label>1</label>
    </ligand>
</feature>
<evidence type="ECO:0000256" key="5">
    <source>
        <dbReference type="ARBA" id="ARBA00022842"/>
    </source>
</evidence>
<dbReference type="RefSeq" id="WP_147157439.1">
    <property type="nucleotide sequence ID" value="NZ_BKAJ01000335.1"/>
</dbReference>
<dbReference type="PROSITE" id="PS00728">
    <property type="entry name" value="AP_NUCLEASE_F1_3"/>
    <property type="match status" value="1"/>
</dbReference>
<feature type="active site" description="Proton donor/acceptor" evidence="6">
    <location>
        <position position="160"/>
    </location>
</feature>
<evidence type="ECO:0000259" key="9">
    <source>
        <dbReference type="Pfam" id="PF03372"/>
    </source>
</evidence>
<feature type="active site" evidence="6">
    <location>
        <position position="110"/>
    </location>
</feature>
<dbReference type="CDD" id="cd09086">
    <property type="entry name" value="ExoIII-like_AP-endo"/>
    <property type="match status" value="1"/>
</dbReference>
<keyword evidence="4" id="KW-0378">Hydrolase</keyword>
<dbReference type="PROSITE" id="PS51435">
    <property type="entry name" value="AP_NUCLEASE_F1_4"/>
    <property type="match status" value="1"/>
</dbReference>
<dbReference type="Proteomes" id="UP000321058">
    <property type="component" value="Unassembled WGS sequence"/>
</dbReference>
<comment type="cofactor">
    <cofactor evidence="7">
        <name>Mg(2+)</name>
        <dbReference type="ChEBI" id="CHEBI:18420"/>
    </cofactor>
    <cofactor evidence="7">
        <name>Mn(2+)</name>
        <dbReference type="ChEBI" id="CHEBI:29035"/>
    </cofactor>
    <text evidence="7">Probably binds two magnesium or manganese ions per subunit.</text>
</comment>
<dbReference type="AlphaFoldDB" id="A0A512NTB0"/>
<evidence type="ECO:0000256" key="7">
    <source>
        <dbReference type="PIRSR" id="PIRSR604808-2"/>
    </source>
</evidence>
<dbReference type="GO" id="GO:0006281">
    <property type="term" value="P:DNA repair"/>
    <property type="evidence" value="ECO:0007669"/>
    <property type="project" value="InterPro"/>
</dbReference>
<dbReference type="Pfam" id="PF03372">
    <property type="entry name" value="Exo_endo_phos"/>
    <property type="match status" value="1"/>
</dbReference>
<evidence type="ECO:0000313" key="10">
    <source>
        <dbReference type="EMBL" id="GEP62180.1"/>
    </source>
</evidence>
<keyword evidence="7" id="KW-0464">Manganese</keyword>
<gene>
    <name evidence="10" type="ORF">RSO01_93460</name>
</gene>
<keyword evidence="3 7" id="KW-0479">Metal-binding</keyword>
<comment type="cofactor">
    <cofactor evidence="1">
        <name>Mn(2+)</name>
        <dbReference type="ChEBI" id="CHEBI:29035"/>
    </cofactor>
</comment>
<dbReference type="GO" id="GO:0046872">
    <property type="term" value="F:metal ion binding"/>
    <property type="evidence" value="ECO:0007669"/>
    <property type="project" value="UniProtKB-KW"/>
</dbReference>
<feature type="binding site" evidence="7">
    <location>
        <position position="263"/>
    </location>
    <ligand>
        <name>Mg(2+)</name>
        <dbReference type="ChEBI" id="CHEBI:18420"/>
        <label>1</label>
    </ligand>
</feature>
<proteinExistence type="inferred from homology"/>
<feature type="binding site" evidence="7">
    <location>
        <position position="9"/>
    </location>
    <ligand>
        <name>Mg(2+)</name>
        <dbReference type="ChEBI" id="CHEBI:18420"/>
        <label>1</label>
    </ligand>
</feature>
<feature type="binding site" evidence="7">
    <location>
        <position position="36"/>
    </location>
    <ligand>
        <name>Mg(2+)</name>
        <dbReference type="ChEBI" id="CHEBI:18420"/>
        <label>1</label>
    </ligand>
</feature>
<feature type="domain" description="Endonuclease/exonuclease/phosphatase" evidence="9">
    <location>
        <begin position="6"/>
        <end position="264"/>
    </location>
</feature>
<comment type="similarity">
    <text evidence="2">Belongs to the DNA repair enzymes AP/ExoA family.</text>
</comment>
<dbReference type="EMBL" id="BKAJ01000335">
    <property type="protein sequence ID" value="GEP62180.1"/>
    <property type="molecule type" value="Genomic_DNA"/>
</dbReference>
<dbReference type="Gene3D" id="3.60.10.10">
    <property type="entry name" value="Endonuclease/exonuclease/phosphatase"/>
    <property type="match status" value="1"/>
</dbReference>
<dbReference type="PANTHER" id="PTHR43250">
    <property type="entry name" value="EXODEOXYRIBONUCLEASE III"/>
    <property type="match status" value="1"/>
</dbReference>
<reference evidence="10 11" key="1">
    <citation type="submission" date="2019-07" db="EMBL/GenBank/DDBJ databases">
        <title>Whole genome shotgun sequence of Reyranella soli NBRC 108950.</title>
        <authorList>
            <person name="Hosoyama A."/>
            <person name="Uohara A."/>
            <person name="Ohji S."/>
            <person name="Ichikawa N."/>
        </authorList>
    </citation>
    <scope>NUCLEOTIDE SEQUENCE [LARGE SCALE GENOMIC DNA]</scope>
    <source>
        <strain evidence="10 11">NBRC 108950</strain>
    </source>
</reference>
<keyword evidence="11" id="KW-1185">Reference proteome</keyword>
<name>A0A512NTB0_9HYPH</name>
<dbReference type="InterPro" id="IPR005135">
    <property type="entry name" value="Endo/exonuclease/phosphatase"/>
</dbReference>
<sequence>MSLSIATWNINSVRLRINNVKRYLRLRKPDVLCLQETKCPDEFFPHKAFEGLGYTHRLVQGMKSYNGVAILSKVPFTAKNIHHRCGKEDCRHIEVALETGADPILLDNLYIPAGGDIPDPAVNDKFAHKLDFYREMAQWFADRKPKAGAAKGQRRIAVGDLNVAPLEHDVWSHKQLLKIVSHTPVEVELFGRLKASIDWIDVPRRFVPEDKKLYSWWSYRNNDWSASNRGRRLDHILASPALSGAIRSHRIDVDLRDWKQASDHVPVMATFEV</sequence>
<dbReference type="InterPro" id="IPR020847">
    <property type="entry name" value="AP_endonuclease_F1_BS"/>
</dbReference>
<feature type="active site" description="Proton acceptor" evidence="6">
    <location>
        <position position="264"/>
    </location>
</feature>
<feature type="site" description="Interaction with DNA substrate" evidence="8">
    <location>
        <position position="264"/>
    </location>
</feature>
<feature type="binding site" evidence="7">
    <location>
        <position position="162"/>
    </location>
    <ligand>
        <name>Mg(2+)</name>
        <dbReference type="ChEBI" id="CHEBI:18420"/>
        <label>1</label>
    </ligand>
</feature>
<evidence type="ECO:0000256" key="3">
    <source>
        <dbReference type="ARBA" id="ARBA00022723"/>
    </source>
</evidence>